<accession>A0A914EIW3</accession>
<evidence type="ECO:0000256" key="1">
    <source>
        <dbReference type="SAM" id="SignalP"/>
    </source>
</evidence>
<reference evidence="4" key="1">
    <citation type="submission" date="2022-11" db="UniProtKB">
        <authorList>
            <consortium name="WormBaseParasite"/>
        </authorList>
    </citation>
    <scope>IDENTIFICATION</scope>
</reference>
<dbReference type="InterPro" id="IPR036734">
    <property type="entry name" value="Neur_chan_lig-bd_sf"/>
</dbReference>
<dbReference type="GO" id="GO:0016020">
    <property type="term" value="C:membrane"/>
    <property type="evidence" value="ECO:0007669"/>
    <property type="project" value="InterPro"/>
</dbReference>
<feature type="domain" description="Neurotransmitter-gated ion-channel ligand-binding" evidence="2">
    <location>
        <begin position="25"/>
        <end position="122"/>
    </location>
</feature>
<name>A0A914EIW3_9BILA</name>
<dbReference type="AlphaFoldDB" id="A0A914EIW3"/>
<keyword evidence="1" id="KW-0732">Signal</keyword>
<feature type="signal peptide" evidence="1">
    <location>
        <begin position="1"/>
        <end position="18"/>
    </location>
</feature>
<dbReference type="GO" id="GO:0004888">
    <property type="term" value="F:transmembrane signaling receptor activity"/>
    <property type="evidence" value="ECO:0007669"/>
    <property type="project" value="InterPro"/>
</dbReference>
<dbReference type="PANTHER" id="PTHR18945">
    <property type="entry name" value="NEUROTRANSMITTER GATED ION CHANNEL"/>
    <property type="match status" value="1"/>
</dbReference>
<evidence type="ECO:0000313" key="3">
    <source>
        <dbReference type="Proteomes" id="UP000887540"/>
    </source>
</evidence>
<dbReference type="GO" id="GO:0005230">
    <property type="term" value="F:extracellular ligand-gated monoatomic ion channel activity"/>
    <property type="evidence" value="ECO:0007669"/>
    <property type="project" value="InterPro"/>
</dbReference>
<sequence>MRWSILIIVLIQIHLVYSQFYQTLNQLLNDTFNNYDKRTRPFQNERTVFFSARITVAMLINLESEAQTVSFNMAQYLRWQDPRLAWDPAKYDNISEIYVPASSIWMPKIFFYNSIQTDTELKDPDAWKKEKLVLR</sequence>
<dbReference type="Gene3D" id="2.70.170.10">
    <property type="entry name" value="Neurotransmitter-gated ion-channel ligand-binding domain"/>
    <property type="match status" value="1"/>
</dbReference>
<dbReference type="SUPFAM" id="SSF63712">
    <property type="entry name" value="Nicotinic receptor ligand binding domain-like"/>
    <property type="match status" value="1"/>
</dbReference>
<protein>
    <submittedName>
        <fullName evidence="4">Neurotransmitter-gated ion-channel ligand-binding domain-containing protein</fullName>
    </submittedName>
</protein>
<evidence type="ECO:0000259" key="2">
    <source>
        <dbReference type="Pfam" id="PF02931"/>
    </source>
</evidence>
<dbReference type="InterPro" id="IPR006201">
    <property type="entry name" value="Neur_channel"/>
</dbReference>
<organism evidence="3 4">
    <name type="scientific">Acrobeloides nanus</name>
    <dbReference type="NCBI Taxonomy" id="290746"/>
    <lineage>
        <taxon>Eukaryota</taxon>
        <taxon>Metazoa</taxon>
        <taxon>Ecdysozoa</taxon>
        <taxon>Nematoda</taxon>
        <taxon>Chromadorea</taxon>
        <taxon>Rhabditida</taxon>
        <taxon>Tylenchina</taxon>
        <taxon>Cephalobomorpha</taxon>
        <taxon>Cephaloboidea</taxon>
        <taxon>Cephalobidae</taxon>
        <taxon>Acrobeloides</taxon>
    </lineage>
</organism>
<dbReference type="WBParaSite" id="ACRNAN_scaffold8643.g24243.t1">
    <property type="protein sequence ID" value="ACRNAN_scaffold8643.g24243.t1"/>
    <property type="gene ID" value="ACRNAN_scaffold8643.g24243"/>
</dbReference>
<dbReference type="InterPro" id="IPR006202">
    <property type="entry name" value="Neur_chan_lig-bd"/>
</dbReference>
<evidence type="ECO:0000313" key="4">
    <source>
        <dbReference type="WBParaSite" id="ACRNAN_scaffold8643.g24243.t1"/>
    </source>
</evidence>
<feature type="chain" id="PRO_5037080537" evidence="1">
    <location>
        <begin position="19"/>
        <end position="135"/>
    </location>
</feature>
<dbReference type="Pfam" id="PF02931">
    <property type="entry name" value="Neur_chan_LBD"/>
    <property type="match status" value="1"/>
</dbReference>
<dbReference type="Proteomes" id="UP000887540">
    <property type="component" value="Unplaced"/>
</dbReference>
<proteinExistence type="predicted"/>
<keyword evidence="3" id="KW-1185">Reference proteome</keyword>